<proteinExistence type="predicted"/>
<protein>
    <submittedName>
        <fullName evidence="1">Uncharacterized protein</fullName>
    </submittedName>
</protein>
<evidence type="ECO:0000313" key="2">
    <source>
        <dbReference type="Proteomes" id="UP000283634"/>
    </source>
</evidence>
<gene>
    <name evidence="1" type="ORF">TraAM80_06164</name>
</gene>
<evidence type="ECO:0000313" key="1">
    <source>
        <dbReference type="EMBL" id="RNF02812.1"/>
    </source>
</evidence>
<dbReference type="EMBL" id="MKGL01000218">
    <property type="protein sequence ID" value="RNF02812.1"/>
    <property type="molecule type" value="Genomic_DNA"/>
</dbReference>
<accession>A0A3R7MBF3</accession>
<comment type="caution">
    <text evidence="1">The sequence shown here is derived from an EMBL/GenBank/DDBJ whole genome shotgun (WGS) entry which is preliminary data.</text>
</comment>
<dbReference type="RefSeq" id="XP_029237140.1">
    <property type="nucleotide sequence ID" value="XM_029383018.1"/>
</dbReference>
<sequence length="133" mass="14554">MFASFPMPQPQVLAASAAMGGERVLARRPRGGHGEGAGGEVEARLQRRRFAEALGGTGFLLERFAIGRSRCGECAGRAATGGRAPRCLRLLGWARWGARPGVFFFAQRCRWADGPQSWWRERCGRSPSPRPRA</sequence>
<dbReference type="AlphaFoldDB" id="A0A3R7MBF3"/>
<keyword evidence="2" id="KW-1185">Reference proteome</keyword>
<dbReference type="Proteomes" id="UP000283634">
    <property type="component" value="Unassembled WGS sequence"/>
</dbReference>
<name>A0A3R7MBF3_TRYRA</name>
<reference evidence="1 2" key="1">
    <citation type="journal article" date="2018" name="BMC Genomics">
        <title>Genomic comparison of Trypanosoma conorhini and Trypanosoma rangeli to Trypanosoma cruzi strains of high and low virulence.</title>
        <authorList>
            <person name="Bradwell K.R."/>
            <person name="Koparde V.N."/>
            <person name="Matveyev A.V."/>
            <person name="Serrano M.G."/>
            <person name="Alves J.M."/>
            <person name="Parikh H."/>
            <person name="Huang B."/>
            <person name="Lee V."/>
            <person name="Espinosa-Alvarez O."/>
            <person name="Ortiz P.A."/>
            <person name="Costa-Martins A.G."/>
            <person name="Teixeira M.M."/>
            <person name="Buck G.A."/>
        </authorList>
    </citation>
    <scope>NUCLEOTIDE SEQUENCE [LARGE SCALE GENOMIC DNA]</scope>
    <source>
        <strain evidence="1 2">AM80</strain>
    </source>
</reference>
<dbReference type="GeneID" id="40330097"/>
<organism evidence="1 2">
    <name type="scientific">Trypanosoma rangeli</name>
    <dbReference type="NCBI Taxonomy" id="5698"/>
    <lineage>
        <taxon>Eukaryota</taxon>
        <taxon>Discoba</taxon>
        <taxon>Euglenozoa</taxon>
        <taxon>Kinetoplastea</taxon>
        <taxon>Metakinetoplastina</taxon>
        <taxon>Trypanosomatida</taxon>
        <taxon>Trypanosomatidae</taxon>
        <taxon>Trypanosoma</taxon>
        <taxon>Herpetosoma</taxon>
    </lineage>
</organism>